<evidence type="ECO:0000256" key="6">
    <source>
        <dbReference type="ARBA" id="ARBA00023136"/>
    </source>
</evidence>
<keyword evidence="3" id="KW-0813">Transport</keyword>
<evidence type="ECO:0000256" key="5">
    <source>
        <dbReference type="ARBA" id="ARBA00022989"/>
    </source>
</evidence>
<dbReference type="RefSeq" id="WP_140603031.1">
    <property type="nucleotide sequence ID" value="NZ_SAWY01000019.1"/>
</dbReference>
<feature type="transmembrane region" description="Helical" evidence="7">
    <location>
        <begin position="206"/>
        <end position="224"/>
    </location>
</feature>
<dbReference type="InterPro" id="IPR036259">
    <property type="entry name" value="MFS_trans_sf"/>
</dbReference>
<evidence type="ECO:0000256" key="4">
    <source>
        <dbReference type="ARBA" id="ARBA00022692"/>
    </source>
</evidence>
<proteinExistence type="inferred from homology"/>
<dbReference type="PANTHER" id="PTHR23514">
    <property type="entry name" value="BYPASS OF STOP CODON PROTEIN 6"/>
    <property type="match status" value="1"/>
</dbReference>
<gene>
    <name evidence="9" type="ORF">EPA86_08630</name>
</gene>
<dbReference type="GO" id="GO:0022857">
    <property type="term" value="F:transmembrane transporter activity"/>
    <property type="evidence" value="ECO:0007669"/>
    <property type="project" value="InterPro"/>
</dbReference>
<comment type="caution">
    <text evidence="9">The sequence shown here is derived from an EMBL/GenBank/DDBJ whole genome shotgun (WGS) entry which is preliminary data.</text>
</comment>
<feature type="transmembrane region" description="Helical" evidence="7">
    <location>
        <begin position="331"/>
        <end position="353"/>
    </location>
</feature>
<evidence type="ECO:0000256" key="3">
    <source>
        <dbReference type="ARBA" id="ARBA00022448"/>
    </source>
</evidence>
<feature type="transmembrane region" description="Helical" evidence="7">
    <location>
        <begin position="236"/>
        <end position="257"/>
    </location>
</feature>
<evidence type="ECO:0000259" key="8">
    <source>
        <dbReference type="PROSITE" id="PS50850"/>
    </source>
</evidence>
<feature type="transmembrane region" description="Helical" evidence="7">
    <location>
        <begin position="76"/>
        <end position="99"/>
    </location>
</feature>
<accession>A0A502KVL9</accession>
<dbReference type="InterPro" id="IPR051788">
    <property type="entry name" value="MFS_Transporter"/>
</dbReference>
<feature type="transmembrane region" description="Helical" evidence="7">
    <location>
        <begin position="269"/>
        <end position="289"/>
    </location>
</feature>
<dbReference type="InterPro" id="IPR011701">
    <property type="entry name" value="MFS"/>
</dbReference>
<feature type="transmembrane region" description="Helical" evidence="7">
    <location>
        <begin position="137"/>
        <end position="156"/>
    </location>
</feature>
<comment type="subcellular location">
    <subcellularLocation>
        <location evidence="1">Endomembrane system</location>
        <topology evidence="1">Multi-pass membrane protein</topology>
    </subcellularLocation>
</comment>
<dbReference type="Pfam" id="PF07690">
    <property type="entry name" value="MFS_1"/>
    <property type="match status" value="1"/>
</dbReference>
<dbReference type="AlphaFoldDB" id="A0A502KVL9"/>
<comment type="similarity">
    <text evidence="2">Belongs to the major facilitator superfamily.</text>
</comment>
<reference evidence="9 10" key="1">
    <citation type="submission" date="2019-01" db="EMBL/GenBank/DDBJ databases">
        <title>Litorilituus lipolytica sp. nov., isolated from intertidal sand of the Yellow Sea in China.</title>
        <authorList>
            <person name="Liu A."/>
        </authorList>
    </citation>
    <scope>NUCLEOTIDE SEQUENCE [LARGE SCALE GENOMIC DNA]</scope>
    <source>
        <strain evidence="9 10">RZ04</strain>
    </source>
</reference>
<dbReference type="Proteomes" id="UP000315303">
    <property type="component" value="Unassembled WGS sequence"/>
</dbReference>
<evidence type="ECO:0000256" key="2">
    <source>
        <dbReference type="ARBA" id="ARBA00008335"/>
    </source>
</evidence>
<dbReference type="OrthoDB" id="9783757at2"/>
<dbReference type="GO" id="GO:0016020">
    <property type="term" value="C:membrane"/>
    <property type="evidence" value="ECO:0007669"/>
    <property type="project" value="TreeGrafter"/>
</dbReference>
<keyword evidence="10" id="KW-1185">Reference proteome</keyword>
<dbReference type="InterPro" id="IPR020846">
    <property type="entry name" value="MFS_dom"/>
</dbReference>
<evidence type="ECO:0000313" key="10">
    <source>
        <dbReference type="Proteomes" id="UP000315303"/>
    </source>
</evidence>
<organism evidence="9 10">
    <name type="scientific">Litorilituus lipolyticus</name>
    <dbReference type="NCBI Taxonomy" id="2491017"/>
    <lineage>
        <taxon>Bacteria</taxon>
        <taxon>Pseudomonadati</taxon>
        <taxon>Pseudomonadota</taxon>
        <taxon>Gammaproteobacteria</taxon>
        <taxon>Alteromonadales</taxon>
        <taxon>Colwelliaceae</taxon>
        <taxon>Litorilituus</taxon>
    </lineage>
</organism>
<keyword evidence="4 7" id="KW-0812">Transmembrane</keyword>
<sequence>MDNTTQSRALFIASCFALLVTAMTFAIRAGMLSQLGQDFALSDSQLGWVNAMAFLGFPVATLLGGLLYNTLGAKKLLIIAFSFHLLGLILTITATGFLALLISTFFIGFANGAVEAGCNPLITSLYPKQKTTMLNRFHVWFPGGIVVGALCSQFMTDLGFNWQSQVAIMIIPTLIYGVMVFKIAFPEKAEEVVNTKPLSTLDNCKALMSPLFIFMLFCMTLTATTELATQQWIERILGASGVSPMLIMAMITGVMAIGRYFAGPIVKRLNPLGVLFTSAMLAFVGISLMSKATGVHVYLSALCFALGVTYFWPTMLGFVAEKMPETGALGLSLMGGAGMFAVSIWNPIIGHWIDQAKTNAATATTAQNIDLLAGQSVLSSLSLFPLVLIAAFGLLWIKTYKRSTISASQAESTS</sequence>
<feature type="transmembrane region" description="Helical" evidence="7">
    <location>
        <begin position="295"/>
        <end position="319"/>
    </location>
</feature>
<dbReference type="PROSITE" id="PS50850">
    <property type="entry name" value="MFS"/>
    <property type="match status" value="1"/>
</dbReference>
<feature type="transmembrane region" description="Helical" evidence="7">
    <location>
        <begin position="162"/>
        <end position="185"/>
    </location>
</feature>
<feature type="transmembrane region" description="Helical" evidence="7">
    <location>
        <begin position="105"/>
        <end position="125"/>
    </location>
</feature>
<feature type="domain" description="Major facilitator superfamily (MFS) profile" evidence="8">
    <location>
        <begin position="10"/>
        <end position="405"/>
    </location>
</feature>
<dbReference type="PANTHER" id="PTHR23514:SF3">
    <property type="entry name" value="BYPASS OF STOP CODON PROTEIN 6"/>
    <property type="match status" value="1"/>
</dbReference>
<evidence type="ECO:0000256" key="1">
    <source>
        <dbReference type="ARBA" id="ARBA00004127"/>
    </source>
</evidence>
<feature type="transmembrane region" description="Helical" evidence="7">
    <location>
        <begin position="373"/>
        <end position="397"/>
    </location>
</feature>
<protein>
    <submittedName>
        <fullName evidence="9">MFS transporter</fullName>
    </submittedName>
</protein>
<evidence type="ECO:0000256" key="7">
    <source>
        <dbReference type="SAM" id="Phobius"/>
    </source>
</evidence>
<dbReference type="EMBL" id="SAWY01000019">
    <property type="protein sequence ID" value="TPH15632.1"/>
    <property type="molecule type" value="Genomic_DNA"/>
</dbReference>
<evidence type="ECO:0000313" key="9">
    <source>
        <dbReference type="EMBL" id="TPH15632.1"/>
    </source>
</evidence>
<feature type="transmembrane region" description="Helical" evidence="7">
    <location>
        <begin position="50"/>
        <end position="69"/>
    </location>
</feature>
<dbReference type="SUPFAM" id="SSF103473">
    <property type="entry name" value="MFS general substrate transporter"/>
    <property type="match status" value="1"/>
</dbReference>
<dbReference type="Gene3D" id="1.20.1250.20">
    <property type="entry name" value="MFS general substrate transporter like domains"/>
    <property type="match status" value="2"/>
</dbReference>
<dbReference type="GO" id="GO:0012505">
    <property type="term" value="C:endomembrane system"/>
    <property type="evidence" value="ECO:0007669"/>
    <property type="project" value="UniProtKB-SubCell"/>
</dbReference>
<keyword evidence="5 7" id="KW-1133">Transmembrane helix</keyword>
<name>A0A502KVL9_9GAMM</name>
<keyword evidence="6 7" id="KW-0472">Membrane</keyword>